<dbReference type="InterPro" id="IPR010292">
    <property type="entry name" value="Uncharacterised_CreA"/>
</dbReference>
<accession>A0AAW1P6S6</accession>
<proteinExistence type="predicted"/>
<dbReference type="AlphaFoldDB" id="A0AAW1P6S6"/>
<organism evidence="1 2">
    <name type="scientific">Symbiochloris irregularis</name>
    <dbReference type="NCBI Taxonomy" id="706552"/>
    <lineage>
        <taxon>Eukaryota</taxon>
        <taxon>Viridiplantae</taxon>
        <taxon>Chlorophyta</taxon>
        <taxon>core chlorophytes</taxon>
        <taxon>Trebouxiophyceae</taxon>
        <taxon>Trebouxiales</taxon>
        <taxon>Trebouxiaceae</taxon>
        <taxon>Symbiochloris</taxon>
    </lineage>
</organism>
<dbReference type="PANTHER" id="PTHR37952">
    <property type="match status" value="1"/>
</dbReference>
<evidence type="ECO:0000313" key="2">
    <source>
        <dbReference type="Proteomes" id="UP001465755"/>
    </source>
</evidence>
<protein>
    <recommendedName>
        <fullName evidence="3">CreA protein</fullName>
    </recommendedName>
</protein>
<dbReference type="EMBL" id="JALJOQ010000023">
    <property type="protein sequence ID" value="KAK9808406.1"/>
    <property type="molecule type" value="Genomic_DNA"/>
</dbReference>
<evidence type="ECO:0008006" key="3">
    <source>
        <dbReference type="Google" id="ProtNLM"/>
    </source>
</evidence>
<reference evidence="1 2" key="1">
    <citation type="journal article" date="2024" name="Nat. Commun.">
        <title>Phylogenomics reveals the evolutionary origins of lichenization in chlorophyte algae.</title>
        <authorList>
            <person name="Puginier C."/>
            <person name="Libourel C."/>
            <person name="Otte J."/>
            <person name="Skaloud P."/>
            <person name="Haon M."/>
            <person name="Grisel S."/>
            <person name="Petersen M."/>
            <person name="Berrin J.G."/>
            <person name="Delaux P.M."/>
            <person name="Dal Grande F."/>
            <person name="Keller J."/>
        </authorList>
    </citation>
    <scope>NUCLEOTIDE SEQUENCE [LARGE SCALE GENOMIC DNA]</scope>
    <source>
        <strain evidence="1 2">SAG 2036</strain>
    </source>
</reference>
<keyword evidence="2" id="KW-1185">Reference proteome</keyword>
<name>A0AAW1P6S6_9CHLO</name>
<evidence type="ECO:0000313" key="1">
    <source>
        <dbReference type="EMBL" id="KAK9808406.1"/>
    </source>
</evidence>
<dbReference type="Proteomes" id="UP001465755">
    <property type="component" value="Unassembled WGS sequence"/>
</dbReference>
<dbReference type="Pfam" id="PF05981">
    <property type="entry name" value="CreA"/>
    <property type="match status" value="1"/>
</dbReference>
<dbReference type="PANTHER" id="PTHR37952:SF2">
    <property type="entry name" value="PROTEIN CREA"/>
    <property type="match status" value="1"/>
</dbReference>
<gene>
    <name evidence="1" type="ORF">WJX73_001187</name>
</gene>
<sequence>MQAGRLVFGESDARCWSPSTTQSVPGCRLHTQQFPTCLHRRAVCSHSTRRQHSLTACKASTSDRHCRKPESSGSISWQQKLASVGAACALALGVVVIPGAEAADKIGEFSGSGFIFKDSVETVSVEDPDVQGVTIYITDFKRSFADKLAKDFFNEPSQASVTCASTGPVFIKDRSRIRGSEGKEVFSEKKAFGLSFANKTLRVRRLLDEKHDTLLYVAYSTRNTSPQDEQGKVSNGRYKTSVCALPISPEASQAAAVGADQQKS</sequence>
<comment type="caution">
    <text evidence="1">The sequence shown here is derived from an EMBL/GenBank/DDBJ whole genome shotgun (WGS) entry which is preliminary data.</text>
</comment>